<dbReference type="BioCyc" id="SESP1179773:BN6_RS00470-MONOMER"/>
<organism evidence="3 4">
    <name type="scientific">Saccharothrix espanaensis (strain ATCC 51144 / DSM 44229 / JCM 9112 / NBRC 15066 / NRRL 15764)</name>
    <dbReference type="NCBI Taxonomy" id="1179773"/>
    <lineage>
        <taxon>Bacteria</taxon>
        <taxon>Bacillati</taxon>
        <taxon>Actinomycetota</taxon>
        <taxon>Actinomycetes</taxon>
        <taxon>Pseudonocardiales</taxon>
        <taxon>Pseudonocardiaceae</taxon>
        <taxon>Saccharothrix</taxon>
    </lineage>
</organism>
<evidence type="ECO:0000256" key="1">
    <source>
        <dbReference type="SAM" id="MobiDB-lite"/>
    </source>
</evidence>
<keyword evidence="4" id="KW-1185">Reference proteome</keyword>
<accession>K0JNM2</accession>
<gene>
    <name evidence="3" type="ordered locus">BN6_00960</name>
</gene>
<evidence type="ECO:0000259" key="2">
    <source>
        <dbReference type="Pfam" id="PF04149"/>
    </source>
</evidence>
<evidence type="ECO:0000313" key="3">
    <source>
        <dbReference type="EMBL" id="CCH27430.1"/>
    </source>
</evidence>
<sequence length="66" mass="6689">MSVSTVDSTGLVWRKSSRSGGGSNGNCVEVAFAGAAVAVRDSKNPAAGVLAFPAAQWAFFRRGLGS</sequence>
<dbReference type="InterPro" id="IPR007278">
    <property type="entry name" value="DUF397"/>
</dbReference>
<dbReference type="AlphaFoldDB" id="K0JNM2"/>
<dbReference type="RefSeq" id="WP_015097544.1">
    <property type="nucleotide sequence ID" value="NC_019673.1"/>
</dbReference>
<dbReference type="KEGG" id="sesp:BN6_00960"/>
<dbReference type="eggNOG" id="ENOG5030IDG">
    <property type="taxonomic scope" value="Bacteria"/>
</dbReference>
<feature type="domain" description="DUF397" evidence="2">
    <location>
        <begin position="11"/>
        <end position="64"/>
    </location>
</feature>
<dbReference type="STRING" id="1179773.BN6_00960"/>
<dbReference type="EMBL" id="HE804045">
    <property type="protein sequence ID" value="CCH27430.1"/>
    <property type="molecule type" value="Genomic_DNA"/>
</dbReference>
<proteinExistence type="predicted"/>
<dbReference type="Proteomes" id="UP000006281">
    <property type="component" value="Chromosome"/>
</dbReference>
<dbReference type="PATRIC" id="fig|1179773.3.peg.96"/>
<dbReference type="Pfam" id="PF04149">
    <property type="entry name" value="DUF397"/>
    <property type="match status" value="1"/>
</dbReference>
<name>K0JNM2_SACES</name>
<evidence type="ECO:0000313" key="4">
    <source>
        <dbReference type="Proteomes" id="UP000006281"/>
    </source>
</evidence>
<feature type="region of interest" description="Disordered" evidence="1">
    <location>
        <begin position="1"/>
        <end position="23"/>
    </location>
</feature>
<protein>
    <recommendedName>
        <fullName evidence="2">DUF397 domain-containing protein</fullName>
    </recommendedName>
</protein>
<reference evidence="3 4" key="1">
    <citation type="journal article" date="2012" name="BMC Genomics">
        <title>Complete genome sequence of Saccharothrix espanaensis DSM 44229T and comparison to the other completely sequenced Pseudonocardiaceae.</title>
        <authorList>
            <person name="Strobel T."/>
            <person name="Al-Dilaimi A."/>
            <person name="Blom J."/>
            <person name="Gessner A."/>
            <person name="Kalinowski J."/>
            <person name="Luzhetska M."/>
            <person name="Puhler A."/>
            <person name="Szczepanowski R."/>
            <person name="Bechthold A."/>
            <person name="Ruckert C."/>
        </authorList>
    </citation>
    <scope>NUCLEOTIDE SEQUENCE [LARGE SCALE GENOMIC DNA]</scope>
    <source>
        <strain evidence="4">ATCC 51144 / DSM 44229 / JCM 9112 / NBRC 15066 / NRRL 15764</strain>
    </source>
</reference>
<dbReference type="HOGENOM" id="CLU_131550_3_3_11"/>